<evidence type="ECO:0000313" key="1">
    <source>
        <dbReference type="EMBL" id="MPN17935.1"/>
    </source>
</evidence>
<gene>
    <name evidence="1" type="ORF">SDC9_165292</name>
</gene>
<comment type="caution">
    <text evidence="1">The sequence shown here is derived from an EMBL/GenBank/DDBJ whole genome shotgun (WGS) entry which is preliminary data.</text>
</comment>
<accession>A0A645FTZ4</accession>
<dbReference type="AlphaFoldDB" id="A0A645FTZ4"/>
<proteinExistence type="predicted"/>
<name>A0A645FTZ4_9ZZZZ</name>
<sequence length="48" mass="5223">MARRLVEEGAGSFETSGVVCVAQAIDTYLAIARRRMNEARVADINPDV</sequence>
<dbReference type="EMBL" id="VSSQ01065183">
    <property type="protein sequence ID" value="MPN17935.1"/>
    <property type="molecule type" value="Genomic_DNA"/>
</dbReference>
<organism evidence="1">
    <name type="scientific">bioreactor metagenome</name>
    <dbReference type="NCBI Taxonomy" id="1076179"/>
    <lineage>
        <taxon>unclassified sequences</taxon>
        <taxon>metagenomes</taxon>
        <taxon>ecological metagenomes</taxon>
    </lineage>
</organism>
<protein>
    <submittedName>
        <fullName evidence="1">Uncharacterized protein</fullName>
    </submittedName>
</protein>
<reference evidence="1" key="1">
    <citation type="submission" date="2019-08" db="EMBL/GenBank/DDBJ databases">
        <authorList>
            <person name="Kucharzyk K."/>
            <person name="Murdoch R.W."/>
            <person name="Higgins S."/>
            <person name="Loffler F."/>
        </authorList>
    </citation>
    <scope>NUCLEOTIDE SEQUENCE</scope>
</reference>